<dbReference type="KEGG" id="pgi:PG_2076"/>
<dbReference type="Proteomes" id="UP000000588">
    <property type="component" value="Chromosome"/>
</dbReference>
<feature type="compositionally biased region" description="Basic residues" evidence="1">
    <location>
        <begin position="115"/>
        <end position="142"/>
    </location>
</feature>
<organism evidence="2 3">
    <name type="scientific">Porphyromonas gingivalis (strain ATCC BAA-308 / W83)</name>
    <dbReference type="NCBI Taxonomy" id="242619"/>
    <lineage>
        <taxon>Bacteria</taxon>
        <taxon>Pseudomonadati</taxon>
        <taxon>Bacteroidota</taxon>
        <taxon>Bacteroidia</taxon>
        <taxon>Bacteroidales</taxon>
        <taxon>Porphyromonadaceae</taxon>
        <taxon>Porphyromonas</taxon>
    </lineage>
</organism>
<reference evidence="2 3" key="1">
    <citation type="journal article" date="2003" name="J. Bacteriol.">
        <title>Complete genome sequence of the oral pathogenic bacterium Porphyromonas gingivalis strain W83.</title>
        <authorList>
            <person name="Nelson K."/>
            <person name="Fleishmann R."/>
            <person name="DeBoy R."/>
            <person name="Paulsen I."/>
            <person name="Fouts D."/>
            <person name="Eisen J."/>
            <person name="Daugherty S."/>
            <person name="Dodson R."/>
            <person name="Durkin A."/>
            <person name="Gwinn M."/>
            <person name="Haft D."/>
            <person name="Kolonay J."/>
            <person name="Nelson W."/>
            <person name="White O."/>
            <person name="Mason T."/>
            <person name="Tallon L."/>
            <person name="Gray J."/>
            <person name="Granger D."/>
            <person name="Tettelin H."/>
            <person name="Dong H."/>
            <person name="Galvin J."/>
            <person name="Duncan M."/>
            <person name="Dewhirst F."/>
            <person name="Fraser C."/>
        </authorList>
    </citation>
    <scope>NUCLEOTIDE SEQUENCE [LARGE SCALE GENOMIC DNA]</scope>
    <source>
        <strain evidence="3">ATCC BAA-308 / W83</strain>
    </source>
</reference>
<evidence type="ECO:0000313" key="2">
    <source>
        <dbReference type="EMBL" id="AAQ67037.1"/>
    </source>
</evidence>
<keyword evidence="3" id="KW-1185">Reference proteome</keyword>
<gene>
    <name evidence="2" type="ordered locus">PG_2076</name>
</gene>
<sequence length="182" mass="21249">MYYTFVLRMNNVNDRAPTAPSPISGSKPFMWRTVGAKVKPFSESAKSIESFFRADAQEKARRLILPLKKESRRARRNNSSINRAAIAFAVTKVRLFSLQTNLSKSFLNRFDKKKQPPKKRTPSQERQKKKHIYNIVRARKRDPKGAQKKQNEKRKKILRKKTFQSQKGGRLRKEEDTKGREG</sequence>
<dbReference type="EnsemblBacteria" id="AAQ67037">
    <property type="protein sequence ID" value="AAQ67037"/>
    <property type="gene ID" value="PG_2076"/>
</dbReference>
<name>Q7MTA2_PORGI</name>
<evidence type="ECO:0000313" key="3">
    <source>
        <dbReference type="Proteomes" id="UP000000588"/>
    </source>
</evidence>
<accession>Q7MTA2</accession>
<dbReference type="HOGENOM" id="CLU_127091_0_0_10"/>
<protein>
    <submittedName>
        <fullName evidence="2">Uncharacterized protein</fullName>
    </submittedName>
</protein>
<feature type="region of interest" description="Disordered" evidence="1">
    <location>
        <begin position="109"/>
        <end position="182"/>
    </location>
</feature>
<feature type="compositionally biased region" description="Basic residues" evidence="1">
    <location>
        <begin position="151"/>
        <end position="162"/>
    </location>
</feature>
<dbReference type="EMBL" id="AE015924">
    <property type="protein sequence ID" value="AAQ67037.1"/>
    <property type="molecule type" value="Genomic_DNA"/>
</dbReference>
<dbReference type="AlphaFoldDB" id="Q7MTA2"/>
<feature type="compositionally biased region" description="Basic and acidic residues" evidence="1">
    <location>
        <begin position="171"/>
        <end position="182"/>
    </location>
</feature>
<proteinExistence type="predicted"/>
<evidence type="ECO:0000256" key="1">
    <source>
        <dbReference type="SAM" id="MobiDB-lite"/>
    </source>
</evidence>